<keyword evidence="1" id="KW-1133">Transmembrane helix</keyword>
<keyword evidence="1" id="KW-0812">Transmembrane</keyword>
<dbReference type="RefSeq" id="WP_368803326.1">
    <property type="nucleotide sequence ID" value="NZ_JAZHFV010000004.1"/>
</dbReference>
<organism evidence="2 3">
    <name type="scientific">Neoaquamicrobium sediminum</name>
    <dbReference type="NCBI Taxonomy" id="1849104"/>
    <lineage>
        <taxon>Bacteria</taxon>
        <taxon>Pseudomonadati</taxon>
        <taxon>Pseudomonadota</taxon>
        <taxon>Alphaproteobacteria</taxon>
        <taxon>Hyphomicrobiales</taxon>
        <taxon>Phyllobacteriaceae</taxon>
        <taxon>Neoaquamicrobium</taxon>
    </lineage>
</organism>
<comment type="caution">
    <text evidence="2">The sequence shown here is derived from an EMBL/GenBank/DDBJ whole genome shotgun (WGS) entry which is preliminary data.</text>
</comment>
<protein>
    <submittedName>
        <fullName evidence="2">Uncharacterized protein</fullName>
    </submittedName>
</protein>
<dbReference type="EMBL" id="JAZHFV010000004">
    <property type="protein sequence ID" value="MEX4008289.1"/>
    <property type="molecule type" value="Genomic_DNA"/>
</dbReference>
<keyword evidence="1" id="KW-0472">Membrane</keyword>
<evidence type="ECO:0000256" key="1">
    <source>
        <dbReference type="SAM" id="Phobius"/>
    </source>
</evidence>
<proteinExistence type="predicted"/>
<evidence type="ECO:0000313" key="3">
    <source>
        <dbReference type="Proteomes" id="UP001559025"/>
    </source>
</evidence>
<dbReference type="Proteomes" id="UP001559025">
    <property type="component" value="Unassembled WGS sequence"/>
</dbReference>
<accession>A0ABV3WUJ9</accession>
<keyword evidence="3" id="KW-1185">Reference proteome</keyword>
<reference evidence="2 3" key="1">
    <citation type="submission" date="2024-01" db="EMBL/GenBank/DDBJ databases">
        <title>New evidence supports the origin of RcGTA from prophage.</title>
        <authorList>
            <person name="Xu Y."/>
            <person name="Liu B."/>
            <person name="Chen F."/>
        </authorList>
    </citation>
    <scope>NUCLEOTIDE SEQUENCE [LARGE SCALE GENOMIC DNA]</scope>
    <source>
        <strain evidence="2 3">CBW1107-2</strain>
    </source>
</reference>
<sequence length="109" mass="11514">MKNIAHWLGLLSAVTWLLLAALVAASGLIMPSTLPINSVGAMPLAVVSLLQWWRVRAMKRVSDEASAGIVLNPLHRVDIATSAAMSVTGATLLFGASMRVFVEGMPVFG</sequence>
<feature type="transmembrane region" description="Helical" evidence="1">
    <location>
        <begin position="35"/>
        <end position="53"/>
    </location>
</feature>
<gene>
    <name evidence="2" type="ORF">V1479_13325</name>
</gene>
<name>A0ABV3WUJ9_9HYPH</name>
<evidence type="ECO:0000313" key="2">
    <source>
        <dbReference type="EMBL" id="MEX4008289.1"/>
    </source>
</evidence>